<protein>
    <submittedName>
        <fullName evidence="2">Uncharacterized protein</fullName>
    </submittedName>
</protein>
<feature type="compositionally biased region" description="Pro residues" evidence="1">
    <location>
        <begin position="381"/>
        <end position="392"/>
    </location>
</feature>
<reference evidence="2" key="1">
    <citation type="submission" date="2021-07" db="EMBL/GenBank/DDBJ databases">
        <authorList>
            <person name="Durling M."/>
        </authorList>
    </citation>
    <scope>NUCLEOTIDE SEQUENCE</scope>
</reference>
<evidence type="ECO:0000256" key="1">
    <source>
        <dbReference type="SAM" id="MobiDB-lite"/>
    </source>
</evidence>
<evidence type="ECO:0000313" key="3">
    <source>
        <dbReference type="Proteomes" id="UP000696280"/>
    </source>
</evidence>
<feature type="region of interest" description="Disordered" evidence="1">
    <location>
        <begin position="269"/>
        <end position="323"/>
    </location>
</feature>
<comment type="caution">
    <text evidence="2">The sequence shown here is derived from an EMBL/GenBank/DDBJ whole genome shotgun (WGS) entry which is preliminary data.</text>
</comment>
<proteinExistence type="predicted"/>
<keyword evidence="3" id="KW-1185">Reference proteome</keyword>
<dbReference type="AlphaFoldDB" id="A0A9N9KV11"/>
<evidence type="ECO:0000313" key="2">
    <source>
        <dbReference type="EMBL" id="CAG8953994.1"/>
    </source>
</evidence>
<dbReference type="Proteomes" id="UP000696280">
    <property type="component" value="Unassembled WGS sequence"/>
</dbReference>
<sequence length="392" mass="43884">MAPSNKKKKKKKQAALLPPDPLPKCKICLRPEPSILCPDCNANYFSQVRLKSDTADHQVCCAHFMRNKNYQRPPSIGTKSYKLAALTSDNLVGYILLLIECDRAFEEGYLRGQKGQATSIVNVESLLNLQILPHAEECSYISTFILFKTSKDKKLNRASNITPKHLTLAMESFKTTGKFVGETEVDVAARRQIARGLPKRIKGVRLACEGDLYKPNIKAIQRKRTGPVLLMPVDGQPLDVQLIKDLISYATTDLAAKLAITEDECPEIKKSEDSNTEYDISVEDNSKDNISELDNPEDNPEESSPGVNSLEDMNSEDNNPKDEVATRLVEKFSKYEARHVILRKYLTPEAFAKYLNEGKKEDFVIDDDDPIEEEGGSEEPPVIPDPPLEQDA</sequence>
<organism evidence="2 3">
    <name type="scientific">Hymenoscyphus fraxineus</name>
    <dbReference type="NCBI Taxonomy" id="746836"/>
    <lineage>
        <taxon>Eukaryota</taxon>
        <taxon>Fungi</taxon>
        <taxon>Dikarya</taxon>
        <taxon>Ascomycota</taxon>
        <taxon>Pezizomycotina</taxon>
        <taxon>Leotiomycetes</taxon>
        <taxon>Helotiales</taxon>
        <taxon>Helotiaceae</taxon>
        <taxon>Hymenoscyphus</taxon>
    </lineage>
</organism>
<feature type="compositionally biased region" description="Acidic residues" evidence="1">
    <location>
        <begin position="364"/>
        <end position="377"/>
    </location>
</feature>
<gene>
    <name evidence="2" type="ORF">HYFRA_00009093</name>
</gene>
<name>A0A9N9KV11_9HELO</name>
<accession>A0A9N9KV11</accession>
<feature type="region of interest" description="Disordered" evidence="1">
    <location>
        <begin position="357"/>
        <end position="392"/>
    </location>
</feature>
<dbReference type="EMBL" id="CAJVRL010000055">
    <property type="protein sequence ID" value="CAG8953994.1"/>
    <property type="molecule type" value="Genomic_DNA"/>
</dbReference>